<keyword evidence="4" id="KW-1185">Reference proteome</keyword>
<accession>A0ABZ2ME31</accession>
<evidence type="ECO:0000259" key="2">
    <source>
        <dbReference type="Pfam" id="PF10590"/>
    </source>
</evidence>
<dbReference type="SUPFAM" id="SSF50475">
    <property type="entry name" value="FMN-binding split barrel"/>
    <property type="match status" value="1"/>
</dbReference>
<proteinExistence type="inferred from homology"/>
<organism evidence="3 4">
    <name type="scientific">Janibacter alittae</name>
    <dbReference type="NCBI Taxonomy" id="3115209"/>
    <lineage>
        <taxon>Bacteria</taxon>
        <taxon>Bacillati</taxon>
        <taxon>Actinomycetota</taxon>
        <taxon>Actinomycetes</taxon>
        <taxon>Micrococcales</taxon>
        <taxon>Intrasporangiaceae</taxon>
        <taxon>Janibacter</taxon>
    </lineage>
</organism>
<evidence type="ECO:0000313" key="4">
    <source>
        <dbReference type="Proteomes" id="UP001382727"/>
    </source>
</evidence>
<dbReference type="EMBL" id="CP144913">
    <property type="protein sequence ID" value="WXB75314.1"/>
    <property type="molecule type" value="Genomic_DNA"/>
</dbReference>
<comment type="similarity">
    <text evidence="1">Belongs to the pyridoxamine 5'-phosphate oxidase family.</text>
</comment>
<name>A0ABZ2ME31_9MICO</name>
<dbReference type="Proteomes" id="UP001382727">
    <property type="component" value="Chromosome"/>
</dbReference>
<dbReference type="InterPro" id="IPR012349">
    <property type="entry name" value="Split_barrel_FMN-bd"/>
</dbReference>
<dbReference type="RefSeq" id="WP_338748026.1">
    <property type="nucleotide sequence ID" value="NZ_CP144913.1"/>
</dbReference>
<evidence type="ECO:0000256" key="1">
    <source>
        <dbReference type="ARBA" id="ARBA00007301"/>
    </source>
</evidence>
<evidence type="ECO:0000313" key="3">
    <source>
        <dbReference type="EMBL" id="WXB75314.1"/>
    </source>
</evidence>
<sequence>MCRTLAARSPDARAAVGAGDWRLWHLRPTRVEHWQGSPDRRHTRVVDVRNGDDWVREVTTGSE</sequence>
<dbReference type="Pfam" id="PF10590">
    <property type="entry name" value="PNP_phzG_C"/>
    <property type="match status" value="1"/>
</dbReference>
<protein>
    <submittedName>
        <fullName evidence="3">Pyridoxine 5'-phosphate oxidase C-terminal domain-containing protein</fullName>
    </submittedName>
</protein>
<gene>
    <name evidence="3" type="ORF">V1351_10130</name>
</gene>
<dbReference type="Gene3D" id="2.30.110.10">
    <property type="entry name" value="Electron Transport, Fmn-binding Protein, Chain A"/>
    <property type="match status" value="1"/>
</dbReference>
<feature type="domain" description="Pyridoxine 5'-phosphate oxidase dimerisation C-terminal" evidence="2">
    <location>
        <begin position="21"/>
        <end position="57"/>
    </location>
</feature>
<dbReference type="InterPro" id="IPR019576">
    <property type="entry name" value="Pyridoxamine_oxidase_dimer_C"/>
</dbReference>
<reference evidence="3 4" key="1">
    <citation type="submission" date="2024-02" db="EMBL/GenBank/DDBJ databases">
        <title>Janibacter sp. nov., isolated from gut of marine sandworm.</title>
        <authorList>
            <person name="Kim B."/>
            <person name="Jun M.O."/>
            <person name="Shin N.-R."/>
        </authorList>
    </citation>
    <scope>NUCLEOTIDE SEQUENCE [LARGE SCALE GENOMIC DNA]</scope>
    <source>
        <strain evidence="3 4">A1S7</strain>
    </source>
</reference>